<dbReference type="RefSeq" id="WP_145420034.1">
    <property type="nucleotide sequence ID" value="NZ_CP036526.1"/>
</dbReference>
<dbReference type="InterPro" id="IPR001555">
    <property type="entry name" value="GART_AS"/>
</dbReference>
<comment type="catalytic activity">
    <reaction evidence="8">
        <text>N(1)-(5-phospho-beta-D-ribosyl)glycinamide + (6R)-10-formyltetrahydrofolate = N(2)-formyl-N(1)-(5-phospho-beta-D-ribosyl)glycinamide + (6S)-5,6,7,8-tetrahydrofolate + H(+)</text>
        <dbReference type="Rhea" id="RHEA:15053"/>
        <dbReference type="ChEBI" id="CHEBI:15378"/>
        <dbReference type="ChEBI" id="CHEBI:57453"/>
        <dbReference type="ChEBI" id="CHEBI:143788"/>
        <dbReference type="ChEBI" id="CHEBI:147286"/>
        <dbReference type="ChEBI" id="CHEBI:195366"/>
        <dbReference type="EC" id="2.1.2.2"/>
    </reaction>
</comment>
<evidence type="ECO:0000313" key="11">
    <source>
        <dbReference type="EMBL" id="QDT12272.1"/>
    </source>
</evidence>
<keyword evidence="9" id="KW-0812">Transmembrane</keyword>
<organism evidence="11 12">
    <name type="scientific">Stieleria marina</name>
    <dbReference type="NCBI Taxonomy" id="1930275"/>
    <lineage>
        <taxon>Bacteria</taxon>
        <taxon>Pseudomonadati</taxon>
        <taxon>Planctomycetota</taxon>
        <taxon>Planctomycetia</taxon>
        <taxon>Pirellulales</taxon>
        <taxon>Pirellulaceae</taxon>
        <taxon>Stieleria</taxon>
    </lineage>
</organism>
<evidence type="ECO:0000259" key="10">
    <source>
        <dbReference type="Pfam" id="PF00551"/>
    </source>
</evidence>
<accession>A0A517NYR9</accession>
<dbReference type="CDD" id="cd08653">
    <property type="entry name" value="FMT_core_like_3"/>
    <property type="match status" value="1"/>
</dbReference>
<evidence type="ECO:0000256" key="9">
    <source>
        <dbReference type="SAM" id="Phobius"/>
    </source>
</evidence>
<evidence type="ECO:0000256" key="4">
    <source>
        <dbReference type="ARBA" id="ARBA00022755"/>
    </source>
</evidence>
<dbReference type="Gene3D" id="3.40.50.170">
    <property type="entry name" value="Formyl transferase, N-terminal domain"/>
    <property type="match status" value="1"/>
</dbReference>
<dbReference type="PANTHER" id="PTHR43369">
    <property type="entry name" value="PHOSPHORIBOSYLGLYCINAMIDE FORMYLTRANSFERASE"/>
    <property type="match status" value="1"/>
</dbReference>
<proteinExistence type="inferred from homology"/>
<dbReference type="Pfam" id="PF00551">
    <property type="entry name" value="Formyl_trans_N"/>
    <property type="match status" value="1"/>
</dbReference>
<dbReference type="InterPro" id="IPR036477">
    <property type="entry name" value="Formyl_transf_N_sf"/>
</dbReference>
<evidence type="ECO:0000256" key="5">
    <source>
        <dbReference type="ARBA" id="ARBA00038440"/>
    </source>
</evidence>
<dbReference type="AlphaFoldDB" id="A0A517NYR9"/>
<evidence type="ECO:0000256" key="3">
    <source>
        <dbReference type="ARBA" id="ARBA00022679"/>
    </source>
</evidence>
<feature type="domain" description="Formyl transferase N-terminal" evidence="10">
    <location>
        <begin position="103"/>
        <end position="202"/>
    </location>
</feature>
<name>A0A517NYR9_9BACT</name>
<evidence type="ECO:0000256" key="6">
    <source>
        <dbReference type="ARBA" id="ARBA00041324"/>
    </source>
</evidence>
<evidence type="ECO:0000256" key="2">
    <source>
        <dbReference type="ARBA" id="ARBA00012254"/>
    </source>
</evidence>
<dbReference type="EC" id="2.1.2.2" evidence="2"/>
<dbReference type="GO" id="GO:0005829">
    <property type="term" value="C:cytosol"/>
    <property type="evidence" value="ECO:0007669"/>
    <property type="project" value="TreeGrafter"/>
</dbReference>
<dbReference type="SUPFAM" id="SSF53328">
    <property type="entry name" value="Formyltransferase"/>
    <property type="match status" value="1"/>
</dbReference>
<comment type="pathway">
    <text evidence="1">Purine metabolism; IMP biosynthesis via de novo pathway; N(2)-formyl-N(1)-(5-phospho-D-ribosyl)glycinamide from N(1)-(5-phospho-D-ribosyl)glycinamide (10-formyl THF route): step 1/1.</text>
</comment>
<feature type="transmembrane region" description="Helical" evidence="9">
    <location>
        <begin position="52"/>
        <end position="71"/>
    </location>
</feature>
<evidence type="ECO:0000256" key="8">
    <source>
        <dbReference type="ARBA" id="ARBA00047664"/>
    </source>
</evidence>
<dbReference type="OrthoDB" id="9802815at2"/>
<comment type="similarity">
    <text evidence="5">Belongs to the GART family.</text>
</comment>
<gene>
    <name evidence="11" type="ORF">K239x_42810</name>
</gene>
<evidence type="ECO:0000256" key="7">
    <source>
        <dbReference type="ARBA" id="ARBA00041682"/>
    </source>
</evidence>
<sequence>MAVECDIVLLCGDGESSRAVYHALAGKFGSMSVVMEQGPSRMKMYRRRCKTLGWRVVFGQLCFLLGIVPWMKRCSFKRSRELQDLYQLDITSIPTESVDRVASVNAEDCRQLLARLQPKVVVVNGTRIIGKKTLGCCDATFINTHHGITPTYRGVHGGYWALAEGKPEDVGSTIHLVDEGIDTGGAIRYVHFEIAPNDNFTTYPIHHIGTAIPKIAETVQAILAGQELPREDSSGRRTCLRSHPTVFQYLYYRFSKSVK</sequence>
<dbReference type="Proteomes" id="UP000319817">
    <property type="component" value="Chromosome"/>
</dbReference>
<dbReference type="PANTHER" id="PTHR43369:SF2">
    <property type="entry name" value="PHOSPHORIBOSYLGLYCINAMIDE FORMYLTRANSFERASE"/>
    <property type="match status" value="1"/>
</dbReference>
<evidence type="ECO:0000256" key="1">
    <source>
        <dbReference type="ARBA" id="ARBA00005054"/>
    </source>
</evidence>
<keyword evidence="9" id="KW-1133">Transmembrane helix</keyword>
<keyword evidence="3 11" id="KW-0808">Transferase</keyword>
<keyword evidence="9" id="KW-0472">Membrane</keyword>
<dbReference type="InterPro" id="IPR002376">
    <property type="entry name" value="Formyl_transf_N"/>
</dbReference>
<keyword evidence="4" id="KW-0658">Purine biosynthesis</keyword>
<keyword evidence="12" id="KW-1185">Reference proteome</keyword>
<evidence type="ECO:0000313" key="12">
    <source>
        <dbReference type="Proteomes" id="UP000319817"/>
    </source>
</evidence>
<reference evidence="11 12" key="1">
    <citation type="submission" date="2019-02" db="EMBL/GenBank/DDBJ databases">
        <title>Deep-cultivation of Planctomycetes and their phenomic and genomic characterization uncovers novel biology.</title>
        <authorList>
            <person name="Wiegand S."/>
            <person name="Jogler M."/>
            <person name="Boedeker C."/>
            <person name="Pinto D."/>
            <person name="Vollmers J."/>
            <person name="Rivas-Marin E."/>
            <person name="Kohn T."/>
            <person name="Peeters S.H."/>
            <person name="Heuer A."/>
            <person name="Rast P."/>
            <person name="Oberbeckmann S."/>
            <person name="Bunk B."/>
            <person name="Jeske O."/>
            <person name="Meyerdierks A."/>
            <person name="Storesund J.E."/>
            <person name="Kallscheuer N."/>
            <person name="Luecker S."/>
            <person name="Lage O.M."/>
            <person name="Pohl T."/>
            <person name="Merkel B.J."/>
            <person name="Hornburger P."/>
            <person name="Mueller R.-W."/>
            <person name="Bruemmer F."/>
            <person name="Labrenz M."/>
            <person name="Spormann A.M."/>
            <person name="Op den Camp H."/>
            <person name="Overmann J."/>
            <person name="Amann R."/>
            <person name="Jetten M.S.M."/>
            <person name="Mascher T."/>
            <person name="Medema M.H."/>
            <person name="Devos D.P."/>
            <person name="Kaster A.-K."/>
            <person name="Ovreas L."/>
            <person name="Rohde M."/>
            <person name="Galperin M.Y."/>
            <person name="Jogler C."/>
        </authorList>
    </citation>
    <scope>NUCLEOTIDE SEQUENCE [LARGE SCALE GENOMIC DNA]</scope>
    <source>
        <strain evidence="11 12">K23_9</strain>
    </source>
</reference>
<protein>
    <recommendedName>
        <fullName evidence="2">phosphoribosylglycinamide formyltransferase 1</fullName>
        <ecNumber evidence="2">2.1.2.2</ecNumber>
    </recommendedName>
    <alternativeName>
        <fullName evidence="7">5'-phosphoribosylglycinamide transformylase</fullName>
    </alternativeName>
    <alternativeName>
        <fullName evidence="6">GAR transformylase</fullName>
    </alternativeName>
</protein>
<dbReference type="GO" id="GO:0004644">
    <property type="term" value="F:phosphoribosylglycinamide formyltransferase activity"/>
    <property type="evidence" value="ECO:0007669"/>
    <property type="project" value="UniProtKB-EC"/>
</dbReference>
<dbReference type="EMBL" id="CP036526">
    <property type="protein sequence ID" value="QDT12272.1"/>
    <property type="molecule type" value="Genomic_DNA"/>
</dbReference>
<dbReference type="GO" id="GO:0006189">
    <property type="term" value="P:'de novo' IMP biosynthetic process"/>
    <property type="evidence" value="ECO:0007669"/>
    <property type="project" value="TreeGrafter"/>
</dbReference>
<dbReference type="PROSITE" id="PS00373">
    <property type="entry name" value="GART"/>
    <property type="match status" value="1"/>
</dbReference>